<dbReference type="Proteomes" id="UP000663868">
    <property type="component" value="Unassembled WGS sequence"/>
</dbReference>
<keyword evidence="1 3" id="KW-0728">SH3 domain</keyword>
<dbReference type="InterPro" id="IPR001849">
    <property type="entry name" value="PH_domain"/>
</dbReference>
<dbReference type="EMBL" id="CAJOBB010000353">
    <property type="protein sequence ID" value="CAF3659273.1"/>
    <property type="molecule type" value="Genomic_DNA"/>
</dbReference>
<evidence type="ECO:0000259" key="5">
    <source>
        <dbReference type="PROSITE" id="PS50002"/>
    </source>
</evidence>
<evidence type="ECO:0000256" key="3">
    <source>
        <dbReference type="PROSITE-ProRule" id="PRU00192"/>
    </source>
</evidence>
<dbReference type="GO" id="GO:0005085">
    <property type="term" value="F:guanyl-nucleotide exchange factor activity"/>
    <property type="evidence" value="ECO:0007669"/>
    <property type="project" value="UniProtKB-KW"/>
</dbReference>
<dbReference type="PROSITE" id="PS50002">
    <property type="entry name" value="SH3"/>
    <property type="match status" value="1"/>
</dbReference>
<dbReference type="InterPro" id="IPR035899">
    <property type="entry name" value="DBL_dom_sf"/>
</dbReference>
<dbReference type="CDD" id="cd00160">
    <property type="entry name" value="RhoGEF"/>
    <property type="match status" value="1"/>
</dbReference>
<feature type="domain" description="DH" evidence="6">
    <location>
        <begin position="891"/>
        <end position="1067"/>
    </location>
</feature>
<dbReference type="InterPro" id="IPR047053">
    <property type="entry name" value="Kalirin_TRIO_SH3_2"/>
</dbReference>
<dbReference type="Pfam" id="PF00621">
    <property type="entry name" value="RhoGEF"/>
    <property type="match status" value="1"/>
</dbReference>
<dbReference type="InterPro" id="IPR051336">
    <property type="entry name" value="RhoGEF_Guanine_NuclExch_SF"/>
</dbReference>
<evidence type="ECO:0000259" key="6">
    <source>
        <dbReference type="PROSITE" id="PS50010"/>
    </source>
</evidence>
<dbReference type="SUPFAM" id="SSF50729">
    <property type="entry name" value="PH domain-like"/>
    <property type="match status" value="1"/>
</dbReference>
<evidence type="ECO:0000256" key="4">
    <source>
        <dbReference type="SAM" id="MobiDB-lite"/>
    </source>
</evidence>
<dbReference type="PANTHER" id="PTHR22826:SF106">
    <property type="entry name" value="TRIO, ISOFORM A"/>
    <property type="match status" value="1"/>
</dbReference>
<keyword evidence="2" id="KW-0344">Guanine-nucleotide releasing factor</keyword>
<dbReference type="PANTHER" id="PTHR22826">
    <property type="entry name" value="RHO GUANINE EXCHANGE FACTOR-RELATED"/>
    <property type="match status" value="1"/>
</dbReference>
<feature type="region of interest" description="Disordered" evidence="4">
    <location>
        <begin position="1331"/>
        <end position="1350"/>
    </location>
</feature>
<feature type="region of interest" description="Disordered" evidence="4">
    <location>
        <begin position="194"/>
        <end position="237"/>
    </location>
</feature>
<dbReference type="Gene3D" id="1.20.900.10">
    <property type="entry name" value="Dbl homology (DH) domain"/>
    <property type="match status" value="1"/>
</dbReference>
<evidence type="ECO:0000313" key="8">
    <source>
        <dbReference type="Proteomes" id="UP000663868"/>
    </source>
</evidence>
<dbReference type="InterPro" id="IPR000219">
    <property type="entry name" value="DH_dom"/>
</dbReference>
<comment type="caution">
    <text evidence="7">The sequence shown here is derived from an EMBL/GenBank/DDBJ whole genome shotgun (WGS) entry which is preliminary data.</text>
</comment>
<feature type="region of interest" description="Disordered" evidence="4">
    <location>
        <begin position="1269"/>
        <end position="1302"/>
    </location>
</feature>
<feature type="region of interest" description="Disordered" evidence="4">
    <location>
        <begin position="362"/>
        <end position="398"/>
    </location>
</feature>
<dbReference type="SUPFAM" id="SSF50044">
    <property type="entry name" value="SH3-domain"/>
    <property type="match status" value="2"/>
</dbReference>
<dbReference type="SMART" id="SM00233">
    <property type="entry name" value="PH"/>
    <property type="match status" value="1"/>
</dbReference>
<sequence length="1448" mass="163977">MSGEKKRYRWRHRPALIEENLTINSRSSRTTTTTTTKTQEEKHTENIQRKWYNDIEDDTNNNDDVDNDKDIQLSILIPNETISEKIDRVIRKIDAWTNETSTTTKPNRQNTKIKHGISFNKTTKPLINYDNIHQRQYGSNFIKPSYSSLLNNFRRRCSSSTYSDESMIKTPQISAHRPYSMIFIDEQSPMTLINDNKSFYEGPSQRMRTSHRQSSLEPNKYQHQRRSMYSSTINPTSSSSMYGSDFFYPSVSEQDQDQDQDQHEYDNLTFTENSSSQNYYEPFPTILVDCQRCSRSVDRTTSRDISCQVPSDEDIYQDIQIQHRKTSRSSPIYISPQSSPILCHPPLADSLLAPYHSRRKSSQSSCANIMHSRSKSVPSTSSTTSSKSSRAPHLPPSLCPLPINSDSNLIPSTNTLLRSIKTSIHAMKKRLKYIRRLSEWDSNVTTVLGDYTARSSQELTVTKGQHVRIVQKQPPNAPDWCLIRVLNDYHQNHHHQNQSSPSSLAASSTTITNIAADLSLSLPSKYTEGLVPAAILKLTRTSSSTTQLPPPLSPAITTSSTSEQDDNSNKIDELQNRIPPSAFQLTKRKSSFRRILKHPARRLSLKDNSSINKDFKPQISHDLVTNSTSILSSDSNETISIVNRRPPLPFNTSNSRKLKAFTFTNTEDLTSFPDDTNSMSKSIDNDGINGIYKMTESSSSPSSVATIISPISNLENDIIEIPPSFDIQSQLKLSINRDIDSPAAVSNQTEINTVVRKLVSTLALDSSPRANSGDLSSRLRKVRTAPLTTISPIEDNSVIARLVQHVAPINIVSGFSASDFHIPAALSINTPSTDDTSTTSMPSSSTITVISNDSQSEQIDEISLNDTDQATLSSITINDEAVDDRTKYGGKRRHNIIELIETEKEYVKDLALIVEGYMNILENDKEIKKPTGLSGRERVVFGNVQRIYEFHRDTFLPQLEGCIENPNILGRLFTTNRFNPYVRYCENKPRSEYIVSEYHDYFEEVRKKLGQKLLVSDLLIKPVQRIMRYQLLLKEILKSTERMGDESRAIRSALQVMIEVPQQANDMMNVGRIKDLPTNVHQLGELKLQDMLSVSEPMSSKDTKDAEKKLKERRVFLFQQSMIFCDEIPAKDKYSSPNYIYKCELKINKLQHKEFKRNKELCQFTLVEVDAGNTRRVICQCKDDEQYELWVTNVNKVLQRQMDLIIALTNPTAALQKELLSWEKAEWRQAGRRHFTANDAAVIVSSHSNMQDSSMLLFTHSSRNQIRKSISDRSSTISEISSTSSSSSSSKHPTLINSSDLTTDNTNKKSTLSFHLFDSILSRSITKPLAINTSKKRSPTRPPSSCPPTSFEIPEQARCLYNYNAIKEDEICVHRGEYVQILNASQDNRWFVRRHVNRTSATVKGWIPGFVIGLKYPNSSTTTSTNNNHLSASPLPTSSLSVNSLNRF</sequence>
<name>A0A818RLB4_9BILA</name>
<gene>
    <name evidence="7" type="ORF">KXQ929_LOCUS8220</name>
</gene>
<feature type="compositionally biased region" description="Low complexity" evidence="4">
    <location>
        <begin position="375"/>
        <end position="389"/>
    </location>
</feature>
<dbReference type="InterPro" id="IPR055251">
    <property type="entry name" value="SOS1_NGEF_PH"/>
</dbReference>
<dbReference type="InterPro" id="IPR036028">
    <property type="entry name" value="SH3-like_dom_sf"/>
</dbReference>
<dbReference type="SMART" id="SM00326">
    <property type="entry name" value="SH3"/>
    <property type="match status" value="2"/>
</dbReference>
<reference evidence="7" key="1">
    <citation type="submission" date="2021-02" db="EMBL/GenBank/DDBJ databases">
        <authorList>
            <person name="Nowell W R."/>
        </authorList>
    </citation>
    <scope>NUCLEOTIDE SEQUENCE</scope>
</reference>
<accession>A0A818RLB4</accession>
<feature type="compositionally biased region" description="Low complexity" evidence="4">
    <location>
        <begin position="227"/>
        <end position="237"/>
    </location>
</feature>
<dbReference type="GO" id="GO:0019898">
    <property type="term" value="C:extrinsic component of membrane"/>
    <property type="evidence" value="ECO:0007669"/>
    <property type="project" value="TreeGrafter"/>
</dbReference>
<dbReference type="Gene3D" id="2.30.30.40">
    <property type="entry name" value="SH3 Domains"/>
    <property type="match status" value="2"/>
</dbReference>
<protein>
    <submittedName>
        <fullName evidence="7">Uncharacterized protein</fullName>
    </submittedName>
</protein>
<dbReference type="Gene3D" id="2.30.29.30">
    <property type="entry name" value="Pleckstrin-homology domain (PH domain)/Phosphotyrosine-binding domain (PTB)"/>
    <property type="match status" value="1"/>
</dbReference>
<evidence type="ECO:0000313" key="7">
    <source>
        <dbReference type="EMBL" id="CAF3659273.1"/>
    </source>
</evidence>
<dbReference type="GO" id="GO:0005737">
    <property type="term" value="C:cytoplasm"/>
    <property type="evidence" value="ECO:0007669"/>
    <property type="project" value="TreeGrafter"/>
</dbReference>
<dbReference type="InterPro" id="IPR011993">
    <property type="entry name" value="PH-like_dom_sf"/>
</dbReference>
<dbReference type="InterPro" id="IPR001452">
    <property type="entry name" value="SH3_domain"/>
</dbReference>
<feature type="compositionally biased region" description="Low complexity" evidence="4">
    <location>
        <begin position="1272"/>
        <end position="1291"/>
    </location>
</feature>
<dbReference type="Pfam" id="PF22697">
    <property type="entry name" value="SOS1_NGEF_PH"/>
    <property type="match status" value="1"/>
</dbReference>
<dbReference type="GO" id="GO:0007411">
    <property type="term" value="P:axon guidance"/>
    <property type="evidence" value="ECO:0007669"/>
    <property type="project" value="TreeGrafter"/>
</dbReference>
<proteinExistence type="predicted"/>
<feature type="region of interest" description="Disordered" evidence="4">
    <location>
        <begin position="541"/>
        <end position="576"/>
    </location>
</feature>
<dbReference type="Pfam" id="PF23587">
    <property type="entry name" value="SH3_KALRN"/>
    <property type="match status" value="1"/>
</dbReference>
<feature type="domain" description="SH3" evidence="5">
    <location>
        <begin position="1352"/>
        <end position="1417"/>
    </location>
</feature>
<evidence type="ECO:0000256" key="2">
    <source>
        <dbReference type="ARBA" id="ARBA00022658"/>
    </source>
</evidence>
<evidence type="ECO:0000256" key="1">
    <source>
        <dbReference type="ARBA" id="ARBA00022443"/>
    </source>
</evidence>
<dbReference type="PROSITE" id="PS50010">
    <property type="entry name" value="DH_2"/>
    <property type="match status" value="1"/>
</dbReference>
<organism evidence="7 8">
    <name type="scientific">Adineta steineri</name>
    <dbReference type="NCBI Taxonomy" id="433720"/>
    <lineage>
        <taxon>Eukaryota</taxon>
        <taxon>Metazoa</taxon>
        <taxon>Spiralia</taxon>
        <taxon>Gnathifera</taxon>
        <taxon>Rotifera</taxon>
        <taxon>Eurotatoria</taxon>
        <taxon>Bdelloidea</taxon>
        <taxon>Adinetida</taxon>
        <taxon>Adinetidae</taxon>
        <taxon>Adineta</taxon>
    </lineage>
</organism>
<dbReference type="SMART" id="SM00325">
    <property type="entry name" value="RhoGEF"/>
    <property type="match status" value="1"/>
</dbReference>
<dbReference type="SUPFAM" id="SSF48065">
    <property type="entry name" value="DBL homology domain (DH-domain)"/>
    <property type="match status" value="1"/>
</dbReference>
<feature type="region of interest" description="Disordered" evidence="4">
    <location>
        <begin position="23"/>
        <end position="45"/>
    </location>
</feature>